<dbReference type="EMBL" id="CP122537">
    <property type="protein sequence ID" value="WGH78221.1"/>
    <property type="molecule type" value="Genomic_DNA"/>
</dbReference>
<dbReference type="Proteomes" id="UP001243420">
    <property type="component" value="Chromosome"/>
</dbReference>
<organism evidence="1 2">
    <name type="scientific">Jannaschia ovalis</name>
    <dbReference type="NCBI Taxonomy" id="3038773"/>
    <lineage>
        <taxon>Bacteria</taxon>
        <taxon>Pseudomonadati</taxon>
        <taxon>Pseudomonadota</taxon>
        <taxon>Alphaproteobacteria</taxon>
        <taxon>Rhodobacterales</taxon>
        <taxon>Roseobacteraceae</taxon>
        <taxon>Jannaschia</taxon>
    </lineage>
</organism>
<proteinExistence type="predicted"/>
<accession>A0ABY8LA47</accession>
<evidence type="ECO:0000313" key="1">
    <source>
        <dbReference type="EMBL" id="WGH78221.1"/>
    </source>
</evidence>
<keyword evidence="2" id="KW-1185">Reference proteome</keyword>
<name>A0ABY8LA47_9RHOB</name>
<protein>
    <submittedName>
        <fullName evidence="1">Uncharacterized protein</fullName>
    </submittedName>
</protein>
<dbReference type="RefSeq" id="WP_279964949.1">
    <property type="nucleotide sequence ID" value="NZ_CP122537.1"/>
</dbReference>
<sequence length="222" mass="23673">MFDEGAKLTLFAIGLAALFVTLVGEKYAPPPEIATAVNTARLPSLPLRAEPDGAPAQTAVKAMRVGLAEGFEARLLHGYVIEGRVVTRREFRYDATSPVSPLDLGIVWGDLARPGGTDAIEFRTAPRAVWAITPPDAALPANWSEQVTNNHLIPANQAVSDALMAIEVGAQVRLRGYLVEVTGDRISTWSSSTRRDDSTIVGGCEIILVTDVEILPDGETAA</sequence>
<gene>
    <name evidence="1" type="ORF">P8627_14475</name>
</gene>
<evidence type="ECO:0000313" key="2">
    <source>
        <dbReference type="Proteomes" id="UP001243420"/>
    </source>
</evidence>
<reference evidence="1 2" key="1">
    <citation type="submission" date="2023-04" db="EMBL/GenBank/DDBJ databases">
        <title>Jannaschia ovalis sp. nov., a marine bacterium isolated from sea tidal flat.</title>
        <authorList>
            <person name="Kwon D.Y."/>
            <person name="Kim J.-J."/>
        </authorList>
    </citation>
    <scope>NUCLEOTIDE SEQUENCE [LARGE SCALE GENOMIC DNA]</scope>
    <source>
        <strain evidence="1 2">GRR-S6-38</strain>
    </source>
</reference>